<dbReference type="RefSeq" id="WP_042150194.1">
    <property type="nucleotide sequence ID" value="NZ_BBNO01000002.1"/>
</dbReference>
<reference evidence="2 3" key="2">
    <citation type="journal article" date="2015" name="Stand. Genomic Sci.">
        <title>Draft genome sequence of marine-derived Streptomyces sp. TP-A0598, a producer of anti-MRSA antibiotic lydicamycins.</title>
        <authorList>
            <person name="Komaki H."/>
            <person name="Ichikawa N."/>
            <person name="Hosoyama A."/>
            <person name="Fujita N."/>
            <person name="Igarashi Y."/>
        </authorList>
    </citation>
    <scope>NUCLEOTIDE SEQUENCE [LARGE SCALE GENOMIC DNA]</scope>
    <source>
        <strain evidence="2 3">NBRC 110027</strain>
    </source>
</reference>
<sequence length="583" mass="61019">MSSRPEHPTHSTGAHRSRGDARRRNRPQPSERPGPDAARPPDRGRDGYQPHLDGLFTYCLSVLCEHDAATAVLGETLALAERHRGRRPGDPALYRSWLYALARWACLRRLAERTAPAAGTPGPGAAREAERRQRELAALAWPEAAGTTPEQREALELSVRHHLSADEVAAVLGADPIATRTLLATAACEVERTRAALAVVESGRCREVAQLAGDTQMLLGAALSRELVRHVDDCAECRRTAERATAPGTWPGTAPVDRGSLPLVAAPREAVLGALAVARRTKSGRAEGVAGAGGGGRASGANGSPRYDRSGFPVGPPKDRVARRRRLRNRALTTTVVATVVAAPVLALWAAYRGAPVTDVAADDSPSVTASDTEPGPRLGGSPYENAGNARTTPQPGFTDGDGTPDVSVEVISADGTPQRPDGADRRRESGPGRLTIAAAPRGRTTLLTLRATGGAPVRWYASAGAAWLQMSRTAGTLRPGETTTITVHIDHDREPAGPWRARIAIEPGGTAVTMRGYGATGPAAGPQRPGPAHPKPTRPAPKPTPTPTRTSPSPTPTATAPTPKPTGPAPSSTPSNTTHPAR</sequence>
<feature type="region of interest" description="Disordered" evidence="1">
    <location>
        <begin position="513"/>
        <end position="583"/>
    </location>
</feature>
<feature type="compositionally biased region" description="Basic and acidic residues" evidence="1">
    <location>
        <begin position="39"/>
        <end position="48"/>
    </location>
</feature>
<name>A0A0P4R246_9ACTN</name>
<feature type="compositionally biased region" description="Low complexity" evidence="1">
    <location>
        <begin position="570"/>
        <end position="583"/>
    </location>
</feature>
<comment type="caution">
    <text evidence="2">The sequence shown here is derived from an EMBL/GenBank/DDBJ whole genome shotgun (WGS) entry which is preliminary data.</text>
</comment>
<feature type="region of interest" description="Disordered" evidence="1">
    <location>
        <begin position="1"/>
        <end position="48"/>
    </location>
</feature>
<evidence type="ECO:0000313" key="3">
    <source>
        <dbReference type="Proteomes" id="UP000048965"/>
    </source>
</evidence>
<protein>
    <recommendedName>
        <fullName evidence="4">BACON domain-containing protein</fullName>
    </recommendedName>
</protein>
<evidence type="ECO:0008006" key="4">
    <source>
        <dbReference type="Google" id="ProtNLM"/>
    </source>
</evidence>
<evidence type="ECO:0000256" key="1">
    <source>
        <dbReference type="SAM" id="MobiDB-lite"/>
    </source>
</evidence>
<feature type="region of interest" description="Disordered" evidence="1">
    <location>
        <begin position="283"/>
        <end position="324"/>
    </location>
</feature>
<proteinExistence type="predicted"/>
<organism evidence="2 3">
    <name type="scientific">Streptomyces lydicamycinicus</name>
    <dbReference type="NCBI Taxonomy" id="1546107"/>
    <lineage>
        <taxon>Bacteria</taxon>
        <taxon>Bacillati</taxon>
        <taxon>Actinomycetota</taxon>
        <taxon>Actinomycetes</taxon>
        <taxon>Kitasatosporales</taxon>
        <taxon>Streptomycetaceae</taxon>
        <taxon>Streptomyces</taxon>
    </lineage>
</organism>
<dbReference type="Gene3D" id="1.20.140.160">
    <property type="match status" value="1"/>
</dbReference>
<dbReference type="OrthoDB" id="3492533at2"/>
<feature type="compositionally biased region" description="Basic and acidic residues" evidence="1">
    <location>
        <begin position="422"/>
        <end position="431"/>
    </location>
</feature>
<gene>
    <name evidence="2" type="ORF">TPA0598_02_00220</name>
</gene>
<feature type="compositionally biased region" description="Pro residues" evidence="1">
    <location>
        <begin position="529"/>
        <end position="547"/>
    </location>
</feature>
<reference evidence="3" key="1">
    <citation type="submission" date="2014-09" db="EMBL/GenBank/DDBJ databases">
        <title>Whole genome shotgun sequence of Streptomyces sp. NBRC 110027.</title>
        <authorList>
            <person name="Komaki H."/>
            <person name="Ichikawa N."/>
            <person name="Katano-Makiyama Y."/>
            <person name="Hosoyama A."/>
            <person name="Hashimoto M."/>
            <person name="Uohara A."/>
            <person name="Kitahashi Y."/>
            <person name="Ohji S."/>
            <person name="Kimura A."/>
            <person name="Yamazoe A."/>
            <person name="Igarashi Y."/>
            <person name="Fujita N."/>
        </authorList>
    </citation>
    <scope>NUCLEOTIDE SEQUENCE [LARGE SCALE GENOMIC DNA]</scope>
    <source>
        <strain evidence="3">NBRC 110027</strain>
    </source>
</reference>
<accession>A0A0P4R246</accession>
<dbReference type="EMBL" id="BBNO01000002">
    <property type="protein sequence ID" value="GAO06784.1"/>
    <property type="molecule type" value="Genomic_DNA"/>
</dbReference>
<feature type="region of interest" description="Disordered" evidence="1">
    <location>
        <begin position="360"/>
        <end position="434"/>
    </location>
</feature>
<dbReference type="AlphaFoldDB" id="A0A0P4R246"/>
<feature type="compositionally biased region" description="Low complexity" evidence="1">
    <location>
        <begin position="548"/>
        <end position="562"/>
    </location>
</feature>
<evidence type="ECO:0000313" key="2">
    <source>
        <dbReference type="EMBL" id="GAO06784.1"/>
    </source>
</evidence>
<keyword evidence="3" id="KW-1185">Reference proteome</keyword>
<dbReference type="Proteomes" id="UP000048965">
    <property type="component" value="Unassembled WGS sequence"/>
</dbReference>